<protein>
    <submittedName>
        <fullName evidence="3">GDSL family lipase</fullName>
    </submittedName>
</protein>
<proteinExistence type="predicted"/>
<evidence type="ECO:0000256" key="1">
    <source>
        <dbReference type="SAM" id="SignalP"/>
    </source>
</evidence>
<evidence type="ECO:0000259" key="2">
    <source>
        <dbReference type="Pfam" id="PF13472"/>
    </source>
</evidence>
<reference evidence="3 4" key="1">
    <citation type="journal article" date="2010" name="Int. J. Syst. Evol. Microbiol.">
        <title>Bacillus horneckiae sp. nov., isolated from a spacecraft-assembly clean room.</title>
        <authorList>
            <person name="Vaishampayan P."/>
            <person name="Probst A."/>
            <person name="Krishnamurthi S."/>
            <person name="Ghosh S."/>
            <person name="Osman S."/>
            <person name="McDowall A."/>
            <person name="Ruckmani A."/>
            <person name="Mayilraj S."/>
            <person name="Venkateswaran K."/>
        </authorList>
    </citation>
    <scope>NUCLEOTIDE SEQUENCE [LARGE SCALE GENOMIC DNA]</scope>
    <source>
        <strain evidence="4">1PO1SC</strain>
    </source>
</reference>
<dbReference type="PROSITE" id="PS51257">
    <property type="entry name" value="PROKAR_LIPOPROTEIN"/>
    <property type="match status" value="1"/>
</dbReference>
<comment type="caution">
    <text evidence="3">The sequence shown here is derived from an EMBL/GenBank/DDBJ whole genome shotgun (WGS) entry which is preliminary data.</text>
</comment>
<evidence type="ECO:0000313" key="4">
    <source>
        <dbReference type="Proteomes" id="UP000233343"/>
    </source>
</evidence>
<dbReference type="Pfam" id="PF13472">
    <property type="entry name" value="Lipase_GDSL_2"/>
    <property type="match status" value="1"/>
</dbReference>
<dbReference type="PANTHER" id="PTHR30383">
    <property type="entry name" value="THIOESTERASE 1/PROTEASE 1/LYSOPHOSPHOLIPASE L1"/>
    <property type="match status" value="1"/>
</dbReference>
<accession>A0A2N0ZKP9</accession>
<dbReference type="Gene3D" id="3.40.50.1110">
    <property type="entry name" value="SGNH hydrolase"/>
    <property type="match status" value="1"/>
</dbReference>
<dbReference type="GO" id="GO:0004622">
    <property type="term" value="F:phosphatidylcholine lysophospholipase activity"/>
    <property type="evidence" value="ECO:0007669"/>
    <property type="project" value="TreeGrafter"/>
</dbReference>
<dbReference type="InterPro" id="IPR051532">
    <property type="entry name" value="Ester_Hydrolysis_Enzymes"/>
</dbReference>
<dbReference type="InterPro" id="IPR013830">
    <property type="entry name" value="SGNH_hydro"/>
</dbReference>
<feature type="domain" description="SGNH hydrolase-type esterase" evidence="2">
    <location>
        <begin position="56"/>
        <end position="247"/>
    </location>
</feature>
<dbReference type="AlphaFoldDB" id="A0A2N0ZKP9"/>
<feature type="signal peptide" evidence="1">
    <location>
        <begin position="1"/>
        <end position="20"/>
    </location>
</feature>
<dbReference type="RefSeq" id="WP_066200196.1">
    <property type="nucleotide sequence ID" value="NZ_JAFDQP010000002.1"/>
</dbReference>
<dbReference type="EMBL" id="PISD01000008">
    <property type="protein sequence ID" value="PKG30094.1"/>
    <property type="molecule type" value="Genomic_DNA"/>
</dbReference>
<dbReference type="SUPFAM" id="SSF52266">
    <property type="entry name" value="SGNH hydrolase"/>
    <property type="match status" value="1"/>
</dbReference>
<dbReference type="Proteomes" id="UP000233343">
    <property type="component" value="Unassembled WGS sequence"/>
</dbReference>
<name>A0A2N0ZKP9_9BACI</name>
<gene>
    <name evidence="3" type="ORF">CWS20_03620</name>
</gene>
<organism evidence="3 4">
    <name type="scientific">Cytobacillus horneckiae</name>
    <dbReference type="NCBI Taxonomy" id="549687"/>
    <lineage>
        <taxon>Bacteria</taxon>
        <taxon>Bacillati</taxon>
        <taxon>Bacillota</taxon>
        <taxon>Bacilli</taxon>
        <taxon>Bacillales</taxon>
        <taxon>Bacillaceae</taxon>
        <taxon>Cytobacillus</taxon>
    </lineage>
</organism>
<keyword evidence="4" id="KW-1185">Reference proteome</keyword>
<dbReference type="InterPro" id="IPR036514">
    <property type="entry name" value="SGNH_hydro_sf"/>
</dbReference>
<dbReference type="PANTHER" id="PTHR30383:SF27">
    <property type="entry name" value="SPORE GERMINATION LIPASE LIPC"/>
    <property type="match status" value="1"/>
</dbReference>
<evidence type="ECO:0000313" key="3">
    <source>
        <dbReference type="EMBL" id="PKG30094.1"/>
    </source>
</evidence>
<feature type="chain" id="PRO_5039353526" evidence="1">
    <location>
        <begin position="21"/>
        <end position="272"/>
    </location>
</feature>
<keyword evidence="1" id="KW-0732">Signal</keyword>
<sequence>MKIKLTLLLFAMMLAGCSVISSSQKGEAVSEKKSEINEKDKIPPGFFPIDLKVVSVGDSLTQGVGDTTEQGGYIPYLEQLLSNHKGVTSAEFLNYGVRGNRSNQLIKKLKSEDVMESISEADMVIITIGGNDIMKVVRENFTRLNLDAFNKEQLVFEENLRDVLNSIRKGNPDSTVLLVGLYNPFLEWFSEITEMSMIMDEWNESSKNILAEYENTYFVDIADIFEQSDENLLYTDYFHPNDRGYELIAGRIYERIQEDGLEELLQRQTIVR</sequence>
<dbReference type="CDD" id="cd04506">
    <property type="entry name" value="SGNH_hydrolase_YpmR_like"/>
    <property type="match status" value="1"/>
</dbReference>